<dbReference type="RefSeq" id="WP_135413348.1">
    <property type="nucleotide sequence ID" value="NZ_SRLB01000002.1"/>
</dbReference>
<evidence type="ECO:0000313" key="4">
    <source>
        <dbReference type="Proteomes" id="UP000297535"/>
    </source>
</evidence>
<name>A0A4Z0NWS0_9HYPH</name>
<feature type="transmembrane region" description="Helical" evidence="1">
    <location>
        <begin position="20"/>
        <end position="43"/>
    </location>
</feature>
<sequence length="141" mass="15221">MRNLYWQKASLAGLRKADGGSAAVEFAAVAPMFLAISLFIITVGMHLRAQNMIDSYARDAARGVSIGYMTISDAKSFVERNVLKDLGVAVTVEITTQTDPATTDKDVIVSITIPVEQAKKIIPMSEWFPGSIAARAAMRSL</sequence>
<evidence type="ECO:0000313" key="3">
    <source>
        <dbReference type="EMBL" id="TGE01928.1"/>
    </source>
</evidence>
<reference evidence="3 4" key="1">
    <citation type="submission" date="2019-04" db="EMBL/GenBank/DDBJ databases">
        <authorList>
            <person name="Feng G."/>
            <person name="Zhu H."/>
        </authorList>
    </citation>
    <scope>NUCLEOTIDE SEQUENCE [LARGE SCALE GENOMIC DNA]</scope>
    <source>
        <strain evidence="3 4">6HR-1</strain>
    </source>
</reference>
<dbReference type="AlphaFoldDB" id="A0A4Z0NWS0"/>
<gene>
    <name evidence="3" type="ORF">EU555_04475</name>
</gene>
<keyword evidence="1" id="KW-0812">Transmembrane</keyword>
<proteinExistence type="predicted"/>
<dbReference type="InterPro" id="IPR012495">
    <property type="entry name" value="TadE-like_dom"/>
</dbReference>
<organism evidence="3 4">
    <name type="scientific">Methylobacterium nonmethylotrophicum</name>
    <dbReference type="NCBI Taxonomy" id="1141884"/>
    <lineage>
        <taxon>Bacteria</taxon>
        <taxon>Pseudomonadati</taxon>
        <taxon>Pseudomonadota</taxon>
        <taxon>Alphaproteobacteria</taxon>
        <taxon>Hyphomicrobiales</taxon>
        <taxon>Methylobacteriaceae</taxon>
        <taxon>Methylobacterium</taxon>
    </lineage>
</organism>
<evidence type="ECO:0000259" key="2">
    <source>
        <dbReference type="Pfam" id="PF07811"/>
    </source>
</evidence>
<dbReference type="EMBL" id="SRLB01000002">
    <property type="protein sequence ID" value="TGE01928.1"/>
    <property type="molecule type" value="Genomic_DNA"/>
</dbReference>
<keyword evidence="1" id="KW-0472">Membrane</keyword>
<evidence type="ECO:0000256" key="1">
    <source>
        <dbReference type="SAM" id="Phobius"/>
    </source>
</evidence>
<dbReference type="Proteomes" id="UP000297535">
    <property type="component" value="Unassembled WGS sequence"/>
</dbReference>
<dbReference type="OrthoDB" id="8002963at2"/>
<feature type="domain" description="TadE-like" evidence="2">
    <location>
        <begin position="20"/>
        <end position="62"/>
    </location>
</feature>
<keyword evidence="4" id="KW-1185">Reference proteome</keyword>
<protein>
    <submittedName>
        <fullName evidence="3">Pilus assembly protein</fullName>
    </submittedName>
</protein>
<accession>A0A4Z0NWS0</accession>
<comment type="caution">
    <text evidence="3">The sequence shown here is derived from an EMBL/GenBank/DDBJ whole genome shotgun (WGS) entry which is preliminary data.</text>
</comment>
<keyword evidence="1" id="KW-1133">Transmembrane helix</keyword>
<dbReference type="Pfam" id="PF07811">
    <property type="entry name" value="TadE"/>
    <property type="match status" value="1"/>
</dbReference>